<keyword evidence="5" id="KW-1185">Reference proteome</keyword>
<dbReference type="OrthoDB" id="10250282at2759"/>
<dbReference type="InterPro" id="IPR050491">
    <property type="entry name" value="AmpC-like"/>
</dbReference>
<feature type="domain" description="Peptidase S12 Pab87-related C-terminal" evidence="3">
    <location>
        <begin position="423"/>
        <end position="485"/>
    </location>
</feature>
<reference evidence="4" key="1">
    <citation type="submission" date="2021-10" db="EMBL/GenBank/DDBJ databases">
        <authorList>
            <person name="Piombo E."/>
        </authorList>
    </citation>
    <scope>NUCLEOTIDE SEQUENCE</scope>
</reference>
<dbReference type="PANTHER" id="PTHR46825">
    <property type="entry name" value="D-ALANYL-D-ALANINE-CARBOXYPEPTIDASE/ENDOPEPTIDASE AMPH"/>
    <property type="match status" value="1"/>
</dbReference>
<name>A0A9N9UHG4_9HYPO</name>
<evidence type="ECO:0008006" key="6">
    <source>
        <dbReference type="Google" id="ProtNLM"/>
    </source>
</evidence>
<dbReference type="Proteomes" id="UP000754883">
    <property type="component" value="Unassembled WGS sequence"/>
</dbReference>
<dbReference type="PANTHER" id="PTHR46825:SF9">
    <property type="entry name" value="BETA-LACTAMASE-RELATED DOMAIN-CONTAINING PROTEIN"/>
    <property type="match status" value="1"/>
</dbReference>
<dbReference type="InterPro" id="IPR012338">
    <property type="entry name" value="Beta-lactam/transpept-like"/>
</dbReference>
<dbReference type="Pfam" id="PF00144">
    <property type="entry name" value="Beta-lactamase"/>
    <property type="match status" value="1"/>
</dbReference>
<evidence type="ECO:0000313" key="4">
    <source>
        <dbReference type="EMBL" id="CAG9986862.1"/>
    </source>
</evidence>
<protein>
    <recommendedName>
        <fullName evidence="6">Beta-lactamase-related domain-containing protein</fullName>
    </recommendedName>
</protein>
<dbReference type="InterPro" id="IPR001466">
    <property type="entry name" value="Beta-lactam-related"/>
</dbReference>
<organism evidence="4 5">
    <name type="scientific">Clonostachys byssicola</name>
    <dbReference type="NCBI Taxonomy" id="160290"/>
    <lineage>
        <taxon>Eukaryota</taxon>
        <taxon>Fungi</taxon>
        <taxon>Dikarya</taxon>
        <taxon>Ascomycota</taxon>
        <taxon>Pezizomycotina</taxon>
        <taxon>Sordariomycetes</taxon>
        <taxon>Hypocreomycetidae</taxon>
        <taxon>Hypocreales</taxon>
        <taxon>Bionectriaceae</taxon>
        <taxon>Clonostachys</taxon>
    </lineage>
</organism>
<comment type="similarity">
    <text evidence="1">Belongs to the peptidase S12 family.</text>
</comment>
<feature type="domain" description="Beta-lactamase-related" evidence="2">
    <location>
        <begin position="21"/>
        <end position="375"/>
    </location>
</feature>
<accession>A0A9N9UHG4</accession>
<evidence type="ECO:0000259" key="2">
    <source>
        <dbReference type="Pfam" id="PF00144"/>
    </source>
</evidence>
<comment type="caution">
    <text evidence="4">The sequence shown here is derived from an EMBL/GenBank/DDBJ whole genome shotgun (WGS) entry which is preliminary data.</text>
</comment>
<evidence type="ECO:0000259" key="3">
    <source>
        <dbReference type="Pfam" id="PF11954"/>
    </source>
</evidence>
<evidence type="ECO:0000313" key="5">
    <source>
        <dbReference type="Proteomes" id="UP000754883"/>
    </source>
</evidence>
<dbReference type="Gene3D" id="3.40.710.10">
    <property type="entry name" value="DD-peptidase/beta-lactamase superfamily"/>
    <property type="match status" value="1"/>
</dbReference>
<dbReference type="SUPFAM" id="SSF56601">
    <property type="entry name" value="beta-lactamase/transpeptidase-like"/>
    <property type="match status" value="1"/>
</dbReference>
<dbReference type="EMBL" id="CABFNO020001406">
    <property type="protein sequence ID" value="CAG9986862.1"/>
    <property type="molecule type" value="Genomic_DNA"/>
</dbReference>
<gene>
    <name evidence="4" type="ORF">CBYS24578_00017781</name>
</gene>
<dbReference type="Gene3D" id="2.40.128.600">
    <property type="match status" value="1"/>
</dbReference>
<proteinExistence type="inferred from homology"/>
<sequence length="550" mass="60471">MKASTAIFAGLSAQISEISRFSGIPGVSWGVIDNGSIIHQASHGFCDVENKIPCNANSTFVLGSLSKAFTSALLSQLVEDGKLQWNDPVREILVDFQRTASDLSAHATVADLLSHRTGLSSSDSLWAGSDNVPLLNHSDSVKILSYLPQQQAFRASFVYNNWAYDVLGHIIEKVSGSSYSSFLHDRLLGPLNMSSTYFTEGSAQAENEAKAYAALSDASPVRIGPAIEGDRVLMGPAGGVRSSVSDLLVFYDALMDAATDQTELGLQLNSTPRDRPFALSQLSEMWTGWNILPMPLLREHSYGFGWLRAQLPSVMAPSRGIPEFSPLVGVGVPSLLAIWHSGSIPGYRTHATLFPETRQAIVVLTNSAPLNDGTRLISDLLIEALLGNLDNAADYVRIARITAAMGATRTEGIHKQLLDGRTRTDPSKPLDTYIGRYFNAVQVFFIDIFLRDNHLYLSFMGREKDTFELAPYGDDSFFWFLTHDEAARLARDSGYGPEFYILKFGATDVDSNSIDTLWWKHEPSLSGFGEVFRRDLDDQKTVTYEDNSEL</sequence>
<dbReference type="InterPro" id="IPR021860">
    <property type="entry name" value="Peptidase_S12_Pab87-rel_C"/>
</dbReference>
<dbReference type="Pfam" id="PF11954">
    <property type="entry name" value="DUF3471"/>
    <property type="match status" value="1"/>
</dbReference>
<dbReference type="AlphaFoldDB" id="A0A9N9UHG4"/>
<evidence type="ECO:0000256" key="1">
    <source>
        <dbReference type="ARBA" id="ARBA00038215"/>
    </source>
</evidence>